<evidence type="ECO:0000313" key="1">
    <source>
        <dbReference type="EMBL" id="KKK58813.1"/>
    </source>
</evidence>
<name>A0A0F8WQ80_9ZZZZ</name>
<dbReference type="AlphaFoldDB" id="A0A0F8WQ80"/>
<comment type="caution">
    <text evidence="1">The sequence shown here is derived from an EMBL/GenBank/DDBJ whole genome shotgun (WGS) entry which is preliminary data.</text>
</comment>
<protein>
    <submittedName>
        <fullName evidence="1">Uncharacterized protein</fullName>
    </submittedName>
</protein>
<sequence>MNNPQPVTQAVVRQLLHEALEAPTVRVEQEAWNQIVGTLPLWSLAATYCTFRRHAIDAIECGFSKSGASVISLVETLKQRAPGPKEPEVYRVPETNALVYLWRTHEGPKLVVLERAPRVKPKPEDGPCPEEFWHWPDQWRQVRTTKVHEHNEWLLDLTNDLTVRWIPPARGSNETSKVTTFDERVSTPCYEPDCESDSIAECGHASMAD</sequence>
<organism evidence="1">
    <name type="scientific">marine sediment metagenome</name>
    <dbReference type="NCBI Taxonomy" id="412755"/>
    <lineage>
        <taxon>unclassified sequences</taxon>
        <taxon>metagenomes</taxon>
        <taxon>ecological metagenomes</taxon>
    </lineage>
</organism>
<gene>
    <name evidence="1" type="ORF">LCGC14_3040660</name>
</gene>
<reference evidence="1" key="1">
    <citation type="journal article" date="2015" name="Nature">
        <title>Complex archaea that bridge the gap between prokaryotes and eukaryotes.</title>
        <authorList>
            <person name="Spang A."/>
            <person name="Saw J.H."/>
            <person name="Jorgensen S.L."/>
            <person name="Zaremba-Niedzwiedzka K."/>
            <person name="Martijn J."/>
            <person name="Lind A.E."/>
            <person name="van Eijk R."/>
            <person name="Schleper C."/>
            <person name="Guy L."/>
            <person name="Ettema T.J."/>
        </authorList>
    </citation>
    <scope>NUCLEOTIDE SEQUENCE</scope>
</reference>
<dbReference type="EMBL" id="LAZR01063790">
    <property type="protein sequence ID" value="KKK58813.1"/>
    <property type="molecule type" value="Genomic_DNA"/>
</dbReference>
<accession>A0A0F8WQ80</accession>
<feature type="non-terminal residue" evidence="1">
    <location>
        <position position="209"/>
    </location>
</feature>
<proteinExistence type="predicted"/>